<dbReference type="GO" id="GO:0005737">
    <property type="term" value="C:cytoplasm"/>
    <property type="evidence" value="ECO:0007669"/>
    <property type="project" value="TreeGrafter"/>
</dbReference>
<dbReference type="InterPro" id="IPR016176">
    <property type="entry name" value="Cbl-dep_enz_cat"/>
</dbReference>
<dbReference type="AlphaFoldDB" id="A0A918XXG3"/>
<evidence type="ECO:0000256" key="4">
    <source>
        <dbReference type="ARBA" id="ARBA00022628"/>
    </source>
</evidence>
<dbReference type="InterPro" id="IPR006099">
    <property type="entry name" value="MeMalonylCoA_mutase_a/b_cat"/>
</dbReference>
<organism evidence="8 9">
    <name type="scientific">Thalassobaculum fulvum</name>
    <dbReference type="NCBI Taxonomy" id="1633335"/>
    <lineage>
        <taxon>Bacteria</taxon>
        <taxon>Pseudomonadati</taxon>
        <taxon>Pseudomonadota</taxon>
        <taxon>Alphaproteobacteria</taxon>
        <taxon>Rhodospirillales</taxon>
        <taxon>Thalassobaculaceae</taxon>
        <taxon>Thalassobaculum</taxon>
    </lineage>
</organism>
<accession>A0A918XXG3</accession>
<reference evidence="8" key="1">
    <citation type="journal article" date="2014" name="Int. J. Syst. Evol. Microbiol.">
        <title>Complete genome sequence of Corynebacterium casei LMG S-19264T (=DSM 44701T), isolated from a smear-ripened cheese.</title>
        <authorList>
            <consortium name="US DOE Joint Genome Institute (JGI-PGF)"/>
            <person name="Walter F."/>
            <person name="Albersmeier A."/>
            <person name="Kalinowski J."/>
            <person name="Ruckert C."/>
        </authorList>
    </citation>
    <scope>NUCLEOTIDE SEQUENCE</scope>
    <source>
        <strain evidence="8">KCTC 42651</strain>
    </source>
</reference>
<gene>
    <name evidence="8" type="ORF">GCM10017083_51740</name>
</gene>
<dbReference type="PROSITE" id="PS00544">
    <property type="entry name" value="METMALONYL_COA_MUTASE"/>
    <property type="match status" value="1"/>
</dbReference>
<name>A0A918XXG3_9PROT</name>
<keyword evidence="5" id="KW-0413">Isomerase</keyword>
<comment type="caution">
    <text evidence="8">The sequence shown here is derived from an EMBL/GenBank/DDBJ whole genome shotgun (WGS) entry which is preliminary data.</text>
</comment>
<dbReference type="PANTHER" id="PTHR48101:SF4">
    <property type="entry name" value="METHYLMALONYL-COA MUTASE, MITOCHONDRIAL"/>
    <property type="match status" value="1"/>
</dbReference>
<dbReference type="GO" id="GO:0019678">
    <property type="term" value="P:propionate metabolic process, methylmalonyl pathway"/>
    <property type="evidence" value="ECO:0007669"/>
    <property type="project" value="TreeGrafter"/>
</dbReference>
<dbReference type="GO" id="GO:0046872">
    <property type="term" value="F:metal ion binding"/>
    <property type="evidence" value="ECO:0007669"/>
    <property type="project" value="InterPro"/>
</dbReference>
<evidence type="ECO:0000256" key="1">
    <source>
        <dbReference type="ARBA" id="ARBA00001922"/>
    </source>
</evidence>
<dbReference type="EMBL" id="BMZS01000015">
    <property type="protein sequence ID" value="GHD62680.1"/>
    <property type="molecule type" value="Genomic_DNA"/>
</dbReference>
<evidence type="ECO:0000313" key="9">
    <source>
        <dbReference type="Proteomes" id="UP000630353"/>
    </source>
</evidence>
<dbReference type="EC" id="5.4.99.2" evidence="3"/>
<dbReference type="InterPro" id="IPR058549">
    <property type="entry name" value="MeMalonylCoA_mutase_a/b_site"/>
</dbReference>
<feature type="domain" description="Methylmalonyl-CoA mutase alpha/beta chain catalytic" evidence="7">
    <location>
        <begin position="71"/>
        <end position="492"/>
    </location>
</feature>
<reference evidence="8" key="2">
    <citation type="submission" date="2020-09" db="EMBL/GenBank/DDBJ databases">
        <authorList>
            <person name="Sun Q."/>
            <person name="Kim S."/>
        </authorList>
    </citation>
    <scope>NUCLEOTIDE SEQUENCE</scope>
    <source>
        <strain evidence="8">KCTC 42651</strain>
    </source>
</reference>
<comment type="cofactor">
    <cofactor evidence="1">
        <name>adenosylcob(III)alamin</name>
        <dbReference type="ChEBI" id="CHEBI:18408"/>
    </cofactor>
</comment>
<dbReference type="CDD" id="cd03677">
    <property type="entry name" value="MM_CoA_mutase_beta"/>
    <property type="match status" value="1"/>
</dbReference>
<dbReference type="Gene3D" id="3.40.50.280">
    <property type="entry name" value="Cobalamin-binding domain"/>
    <property type="match status" value="1"/>
</dbReference>
<dbReference type="SUPFAM" id="SSF52242">
    <property type="entry name" value="Cobalamin (vitamin B12)-binding domain"/>
    <property type="match status" value="1"/>
</dbReference>
<evidence type="ECO:0000256" key="6">
    <source>
        <dbReference type="ARBA" id="ARBA00023285"/>
    </source>
</evidence>
<evidence type="ECO:0000256" key="2">
    <source>
        <dbReference type="ARBA" id="ARBA00008465"/>
    </source>
</evidence>
<dbReference type="PANTHER" id="PTHR48101">
    <property type="entry name" value="METHYLMALONYL-COA MUTASE, MITOCHONDRIAL-RELATED"/>
    <property type="match status" value="1"/>
</dbReference>
<evidence type="ECO:0000313" key="8">
    <source>
        <dbReference type="EMBL" id="GHD62680.1"/>
    </source>
</evidence>
<dbReference type="GO" id="GO:0004494">
    <property type="term" value="F:methylmalonyl-CoA mutase activity"/>
    <property type="evidence" value="ECO:0007669"/>
    <property type="project" value="UniProtKB-EC"/>
</dbReference>
<sequence>MTDASTESLALAAEFPAADRDQWRVLVEKALKGVPYEKALVTELAEGIRTEPIYTRDDALPPPAAARQAGRAAAAAERVALGWDVRTLHTHPDPEAANAAILADLAAGATSVSLRFDAAGRLGHTARTDAAQAGAGGVMIDGIDALDRALAGVYLDAATVALEPGAAFLPAAAMMTGLWERRGISGDAARGHLGADPLGALAALGTAGEPVDAALARMAGIAASLHDRFPNATAVSVDTAAYHAAGADEALDLGYALATGVAYLRAMEAAGLAPEDAARQIVMALPVGVDVFLGIAKLRAARALWARVLEACGVEADKRGLTLHVTTAERAWAGRDAWVNMLRATVATFAAAVGGADSLTVLPYTHALGLPDGFARRIARNTQLVLKEESHLARVVDPAGGSWYVEMLTDRLAERAWGHFQAVEAEGGMAAALQGGSVARACAEAWSARERRIARRREELTGVNAFPKVDEAPVDVVAVDLRALVDAARERLGDGAEPLPEAASVEDRARAAEAGVDLTALMPAGPAVPEAAPLPSHRLGEAFEELRDACDGAKKRPRALLIGIGGAAAYTVRATFARNHLGAGGIEAVDAELDDPAGAAEALKDTGADLVVLCSSDSIYADKAAVLATALKAAGAPRVWLAGRPGEREAEWKAAGIDGYVFAGDDTLATLRGLLSDLGVWSPSGSPIVGGA</sequence>
<keyword evidence="4" id="KW-0846">Cobalamin</keyword>
<dbReference type="Proteomes" id="UP000630353">
    <property type="component" value="Unassembled WGS sequence"/>
</dbReference>
<protein>
    <recommendedName>
        <fullName evidence="3">methylmalonyl-CoA mutase</fullName>
        <ecNumber evidence="3">5.4.99.2</ecNumber>
    </recommendedName>
</protein>
<dbReference type="SUPFAM" id="SSF51703">
    <property type="entry name" value="Cobalamin (vitamin B12)-dependent enzymes"/>
    <property type="match status" value="1"/>
</dbReference>
<dbReference type="Gene3D" id="3.20.20.240">
    <property type="entry name" value="Methylmalonyl-CoA mutase"/>
    <property type="match status" value="1"/>
</dbReference>
<dbReference type="RefSeq" id="WP_189995226.1">
    <property type="nucleotide sequence ID" value="NZ_BMZS01000015.1"/>
</dbReference>
<dbReference type="Pfam" id="PF01642">
    <property type="entry name" value="MM_CoA_mutase"/>
    <property type="match status" value="1"/>
</dbReference>
<evidence type="ECO:0000256" key="5">
    <source>
        <dbReference type="ARBA" id="ARBA00023235"/>
    </source>
</evidence>
<keyword evidence="6" id="KW-0170">Cobalt</keyword>
<dbReference type="InterPro" id="IPR036724">
    <property type="entry name" value="Cobalamin-bd_sf"/>
</dbReference>
<evidence type="ECO:0000259" key="7">
    <source>
        <dbReference type="Pfam" id="PF01642"/>
    </source>
</evidence>
<proteinExistence type="inferred from homology"/>
<comment type="similarity">
    <text evidence="2">Belongs to the methylmalonyl-CoA mutase family.</text>
</comment>
<keyword evidence="9" id="KW-1185">Reference proteome</keyword>
<dbReference type="GO" id="GO:0031419">
    <property type="term" value="F:cobalamin binding"/>
    <property type="evidence" value="ECO:0007669"/>
    <property type="project" value="UniProtKB-KW"/>
</dbReference>
<evidence type="ECO:0000256" key="3">
    <source>
        <dbReference type="ARBA" id="ARBA00012398"/>
    </source>
</evidence>